<dbReference type="Gene3D" id="3.40.50.12780">
    <property type="entry name" value="N-terminal domain of ligase-like"/>
    <property type="match status" value="1"/>
</dbReference>
<dbReference type="InterPro" id="IPR042099">
    <property type="entry name" value="ANL_N_sf"/>
</dbReference>
<dbReference type="Proteomes" id="UP001595528">
    <property type="component" value="Unassembled WGS sequence"/>
</dbReference>
<dbReference type="PANTHER" id="PTHR43767:SF7">
    <property type="entry name" value="MEDIUM_LONG-CHAIN-FATTY-ACID--COA LIGASE FADD8"/>
    <property type="match status" value="1"/>
</dbReference>
<dbReference type="InterPro" id="IPR000873">
    <property type="entry name" value="AMP-dep_synth/lig_dom"/>
</dbReference>
<keyword evidence="1" id="KW-0812">Transmembrane</keyword>
<dbReference type="InterPro" id="IPR045851">
    <property type="entry name" value="AMP-bd_C_sf"/>
</dbReference>
<dbReference type="PANTHER" id="PTHR43767">
    <property type="entry name" value="LONG-CHAIN-FATTY-ACID--COA LIGASE"/>
    <property type="match status" value="1"/>
</dbReference>
<dbReference type="Pfam" id="PF13193">
    <property type="entry name" value="AMP-binding_C"/>
    <property type="match status" value="1"/>
</dbReference>
<dbReference type="InterPro" id="IPR050237">
    <property type="entry name" value="ATP-dep_AMP-bd_enzyme"/>
</dbReference>
<organism evidence="4 5">
    <name type="scientific">Marinibaculum pumilum</name>
    <dbReference type="NCBI Taxonomy" id="1766165"/>
    <lineage>
        <taxon>Bacteria</taxon>
        <taxon>Pseudomonadati</taxon>
        <taxon>Pseudomonadota</taxon>
        <taxon>Alphaproteobacteria</taxon>
        <taxon>Rhodospirillales</taxon>
        <taxon>Rhodospirillaceae</taxon>
        <taxon>Marinibaculum</taxon>
    </lineage>
</organism>
<feature type="domain" description="AMP-binding enzyme C-terminal" evidence="3">
    <location>
        <begin position="432"/>
        <end position="507"/>
    </location>
</feature>
<feature type="transmembrane region" description="Helical" evidence="1">
    <location>
        <begin position="208"/>
        <end position="237"/>
    </location>
</feature>
<dbReference type="SUPFAM" id="SSF56801">
    <property type="entry name" value="Acetyl-CoA synthetase-like"/>
    <property type="match status" value="1"/>
</dbReference>
<keyword evidence="1" id="KW-0472">Membrane</keyword>
<name>A0ABV7L072_9PROT</name>
<dbReference type="Pfam" id="PF00501">
    <property type="entry name" value="AMP-binding"/>
    <property type="match status" value="1"/>
</dbReference>
<reference evidence="5" key="1">
    <citation type="journal article" date="2019" name="Int. J. Syst. Evol. Microbiol.">
        <title>The Global Catalogue of Microorganisms (GCM) 10K type strain sequencing project: providing services to taxonomists for standard genome sequencing and annotation.</title>
        <authorList>
            <consortium name="The Broad Institute Genomics Platform"/>
            <consortium name="The Broad Institute Genome Sequencing Center for Infectious Disease"/>
            <person name="Wu L."/>
            <person name="Ma J."/>
        </authorList>
    </citation>
    <scope>NUCLEOTIDE SEQUENCE [LARGE SCALE GENOMIC DNA]</scope>
    <source>
        <strain evidence="5">KCTC 42964</strain>
    </source>
</reference>
<feature type="domain" description="AMP-dependent synthetase/ligase" evidence="2">
    <location>
        <begin position="21"/>
        <end position="382"/>
    </location>
</feature>
<dbReference type="InterPro" id="IPR025110">
    <property type="entry name" value="AMP-bd_C"/>
</dbReference>
<evidence type="ECO:0000256" key="1">
    <source>
        <dbReference type="SAM" id="Phobius"/>
    </source>
</evidence>
<dbReference type="Gene3D" id="3.30.300.30">
    <property type="match status" value="1"/>
</dbReference>
<dbReference type="InterPro" id="IPR020845">
    <property type="entry name" value="AMP-binding_CS"/>
</dbReference>
<evidence type="ECO:0000259" key="2">
    <source>
        <dbReference type="Pfam" id="PF00501"/>
    </source>
</evidence>
<dbReference type="EMBL" id="JBHRTR010000026">
    <property type="protein sequence ID" value="MFC3227959.1"/>
    <property type="molecule type" value="Genomic_DNA"/>
</dbReference>
<evidence type="ECO:0000313" key="4">
    <source>
        <dbReference type="EMBL" id="MFC3227959.1"/>
    </source>
</evidence>
<proteinExistence type="predicted"/>
<gene>
    <name evidence="4" type="ORF">ACFOGJ_11995</name>
</gene>
<keyword evidence="1" id="KW-1133">Transmembrane helix</keyword>
<evidence type="ECO:0000313" key="5">
    <source>
        <dbReference type="Proteomes" id="UP001595528"/>
    </source>
</evidence>
<comment type="caution">
    <text evidence="4">The sequence shown here is derived from an EMBL/GenBank/DDBJ whole genome shotgun (WGS) entry which is preliminary data.</text>
</comment>
<keyword evidence="5" id="KW-1185">Reference proteome</keyword>
<dbReference type="PROSITE" id="PS00455">
    <property type="entry name" value="AMP_BINDING"/>
    <property type="match status" value="1"/>
</dbReference>
<evidence type="ECO:0000259" key="3">
    <source>
        <dbReference type="Pfam" id="PF13193"/>
    </source>
</evidence>
<accession>A0ABV7L072</accession>
<dbReference type="RefSeq" id="WP_379900608.1">
    <property type="nucleotide sequence ID" value="NZ_JBHRTR010000026.1"/>
</dbReference>
<sequence>MDKRTGRSMRLLDYFRRALDFGRDRPAFVDEGGTVSYGEVDRRSARIAAGLQALDLPEAPKVAVLSPNGATAFVAVLAIVRSGAIWVPANVRNPAQVNGAFLAAADCCCLFYDVSLADEVAAVLATAPGIRHAVCLDGSAMPGHLSLDALIALSDAEPAEPPDDPDALVMIAPTGGTTGLPKAAMITNRMWESMIAAAWACMPPRGRIAFLVAGPMTHGAGVVALMMMAGAPAFVILRKPDPMGVMTAIERHRITHLYLPPTMVNMITEHPDVGRFDFGSLEHLVIAASPIAPDKLRRAVEVFGDAVCQSFGQAEAPMFLTFLSNRDLRQADPEAPVDRFGSCGRATLGVRVEVMDEAGAILPPGRKGEIVARGSLVFPGYYRNPQATAEVSAHGWHHTGDVGFKDEEGFLYIVDRKKDMIVTGGFNVFSVEVEAAILAHPAVRECAVIGVPDAKWGEAIKAVVELKAGETASEPELQSLVRQRLGGVHTPKSVEFWPELPRSTNGKIWKSEVRAHFWRGQDRSIA</sequence>
<protein>
    <submittedName>
        <fullName evidence="4">Class I adenylate-forming enzyme family protein</fullName>
    </submittedName>
</protein>